<dbReference type="CDD" id="cd02980">
    <property type="entry name" value="TRX_Fd_family"/>
    <property type="match status" value="1"/>
</dbReference>
<dbReference type="SUPFAM" id="SSF53800">
    <property type="entry name" value="Chelatase"/>
    <property type="match status" value="1"/>
</dbReference>
<dbReference type="CDD" id="cd03414">
    <property type="entry name" value="CbiX_SirB_C"/>
    <property type="match status" value="1"/>
</dbReference>
<protein>
    <submittedName>
        <fullName evidence="3">Sirohydrochlorin cobaltochelatase</fullName>
        <ecNumber evidence="3">4.99.1.3</ecNumber>
    </submittedName>
</protein>
<dbReference type="EC" id="4.99.1.3" evidence="3"/>
<reference evidence="4" key="1">
    <citation type="submission" date="2018-04" db="EMBL/GenBank/DDBJ databases">
        <authorList>
            <person name="Lucker S."/>
            <person name="Sakoula D."/>
        </authorList>
    </citation>
    <scope>NUCLEOTIDE SEQUENCE [LARGE SCALE GENOMIC DNA]</scope>
</reference>
<dbReference type="GO" id="GO:0046872">
    <property type="term" value="F:metal ion binding"/>
    <property type="evidence" value="ECO:0007669"/>
    <property type="project" value="UniProtKB-KW"/>
</dbReference>
<evidence type="ECO:0000256" key="1">
    <source>
        <dbReference type="ARBA" id="ARBA00022723"/>
    </source>
</evidence>
<keyword evidence="2 3" id="KW-0456">Lyase</keyword>
<evidence type="ECO:0000313" key="3">
    <source>
        <dbReference type="EMBL" id="SPP63999.1"/>
    </source>
</evidence>
<sequence>MACDLLFLLWSWRFYYAGSLSHGLCRMTTGLLIVGHGSRDSNANGEFEALVAAFRAARPDLDVAHGYVELARPSLATALRELAQRADSVVVLPLFLFAAGHVKNDIPLALSQARQEFPSVRFIVANALGIHPNLVELAFERARAALEGARESSKTAVVVVGRGSSDPDANGDFCKVVRLLAEGREIGWVVPCFIGVTRPLFEETVELVARARPERIVVAPYFLFGGRLITKIREQVESFQARYPWIKTELVPHLGIDDRLLRLMDERLAEATGGERPLPCDTCQYRVPVSAVTEHVGGLKALLWSLRHGFTHAQAMPHVHAHRPLAKHVLVCGNVDCADGGSIPLIATLRRLLKDAGRDQDIRVTKTSCMGRCGEGPTVAVYPDGIWYRGVKETDAKELVEEHLLGDRLVSRLVDNIMQ</sequence>
<evidence type="ECO:0000256" key="2">
    <source>
        <dbReference type="ARBA" id="ARBA00023239"/>
    </source>
</evidence>
<keyword evidence="4" id="KW-1185">Reference proteome</keyword>
<dbReference type="Pfam" id="PF01903">
    <property type="entry name" value="CbiX"/>
    <property type="match status" value="2"/>
</dbReference>
<accession>A0A330L485</accession>
<dbReference type="Gene3D" id="3.40.30.10">
    <property type="entry name" value="Glutaredoxin"/>
    <property type="match status" value="1"/>
</dbReference>
<keyword evidence="1" id="KW-0479">Metal-binding</keyword>
<organism evidence="3 4">
    <name type="scientific">Nitrospira lenta</name>
    <dbReference type="NCBI Taxonomy" id="1436998"/>
    <lineage>
        <taxon>Bacteria</taxon>
        <taxon>Pseudomonadati</taxon>
        <taxon>Nitrospirota</taxon>
        <taxon>Nitrospiria</taxon>
        <taxon>Nitrospirales</taxon>
        <taxon>Nitrospiraceae</taxon>
        <taxon>Nitrospira</taxon>
    </lineage>
</organism>
<gene>
    <name evidence="3" type="primary">cbiX</name>
    <name evidence="3" type="ORF">NITLEN_11085</name>
</gene>
<dbReference type="InParanoid" id="A0A330L485"/>
<dbReference type="GO" id="GO:0016852">
    <property type="term" value="F:sirohydrochlorin cobaltochelatase activity"/>
    <property type="evidence" value="ECO:0007669"/>
    <property type="project" value="UniProtKB-EC"/>
</dbReference>
<dbReference type="PANTHER" id="PTHR33542:SF3">
    <property type="entry name" value="SIROHYDROCHLORIN FERROCHELATASE, CHLOROPLASTIC"/>
    <property type="match status" value="1"/>
</dbReference>
<dbReference type="Gene3D" id="3.40.50.1400">
    <property type="match status" value="2"/>
</dbReference>
<dbReference type="EMBL" id="OUNR01000001">
    <property type="protein sequence ID" value="SPP63999.1"/>
    <property type="molecule type" value="Genomic_DNA"/>
</dbReference>
<dbReference type="Proteomes" id="UP000248168">
    <property type="component" value="Unassembled WGS sequence"/>
</dbReference>
<dbReference type="InterPro" id="IPR050963">
    <property type="entry name" value="Sirohydro_Cobaltochel/CbiX"/>
</dbReference>
<dbReference type="InterPro" id="IPR036249">
    <property type="entry name" value="Thioredoxin-like_sf"/>
</dbReference>
<name>A0A330L485_9BACT</name>
<dbReference type="SUPFAM" id="SSF52833">
    <property type="entry name" value="Thioredoxin-like"/>
    <property type="match status" value="1"/>
</dbReference>
<dbReference type="AlphaFoldDB" id="A0A330L485"/>
<evidence type="ECO:0000313" key="4">
    <source>
        <dbReference type="Proteomes" id="UP000248168"/>
    </source>
</evidence>
<dbReference type="Pfam" id="PF01257">
    <property type="entry name" value="2Fe-2S_thioredx"/>
    <property type="match status" value="1"/>
</dbReference>
<proteinExistence type="predicted"/>
<dbReference type="PANTHER" id="PTHR33542">
    <property type="entry name" value="SIROHYDROCHLORIN FERROCHELATASE, CHLOROPLASTIC"/>
    <property type="match status" value="1"/>
</dbReference>
<dbReference type="CDD" id="cd03416">
    <property type="entry name" value="CbiX_SirB_N"/>
    <property type="match status" value="1"/>
</dbReference>
<dbReference type="InterPro" id="IPR002762">
    <property type="entry name" value="CbiX-like"/>
</dbReference>